<reference evidence="6 7" key="1">
    <citation type="submission" date="2019-12" db="EMBL/GenBank/DDBJ databases">
        <title>Genomic-based taxomic classification of the family Erythrobacteraceae.</title>
        <authorList>
            <person name="Xu L."/>
        </authorList>
    </citation>
    <scope>NUCLEOTIDE SEQUENCE [LARGE SCALE GENOMIC DNA]</scope>
    <source>
        <strain evidence="6 7">KCTC 52763</strain>
    </source>
</reference>
<dbReference type="InterPro" id="IPR019691">
    <property type="entry name" value="DUF2585"/>
</dbReference>
<feature type="transmembrane region" description="Helical" evidence="5">
    <location>
        <begin position="159"/>
        <end position="179"/>
    </location>
</feature>
<keyword evidence="3 5" id="KW-1133">Transmembrane helix</keyword>
<dbReference type="RefSeq" id="WP_160605701.1">
    <property type="nucleotide sequence ID" value="NZ_WTYX01000002.1"/>
</dbReference>
<evidence type="ECO:0000313" key="7">
    <source>
        <dbReference type="Proteomes" id="UP000442714"/>
    </source>
</evidence>
<evidence type="ECO:0000313" key="6">
    <source>
        <dbReference type="EMBL" id="MXO91888.1"/>
    </source>
</evidence>
<evidence type="ECO:0000256" key="5">
    <source>
        <dbReference type="SAM" id="Phobius"/>
    </source>
</evidence>
<evidence type="ECO:0000256" key="3">
    <source>
        <dbReference type="ARBA" id="ARBA00022989"/>
    </source>
</evidence>
<name>A0A844ZVY7_9SPHN</name>
<dbReference type="Proteomes" id="UP000442714">
    <property type="component" value="Unassembled WGS sequence"/>
</dbReference>
<organism evidence="6 7">
    <name type="scientific">Pontixanthobacter aquaemixtae</name>
    <dbReference type="NCBI Taxonomy" id="1958940"/>
    <lineage>
        <taxon>Bacteria</taxon>
        <taxon>Pseudomonadati</taxon>
        <taxon>Pseudomonadota</taxon>
        <taxon>Alphaproteobacteria</taxon>
        <taxon>Sphingomonadales</taxon>
        <taxon>Erythrobacteraceae</taxon>
        <taxon>Pontixanthobacter</taxon>
    </lineage>
</organism>
<dbReference type="AlphaFoldDB" id="A0A844ZVY7"/>
<keyword evidence="2 5" id="KW-0812">Transmembrane</keyword>
<dbReference type="EMBL" id="WTYX01000002">
    <property type="protein sequence ID" value="MXO91888.1"/>
    <property type="molecule type" value="Genomic_DNA"/>
</dbReference>
<dbReference type="GO" id="GO:0005886">
    <property type="term" value="C:plasma membrane"/>
    <property type="evidence" value="ECO:0007669"/>
    <property type="project" value="InterPro"/>
</dbReference>
<keyword evidence="4 5" id="KW-0472">Membrane</keyword>
<keyword evidence="7" id="KW-1185">Reference proteome</keyword>
<feature type="transmembrane region" description="Helical" evidence="5">
    <location>
        <begin position="65"/>
        <end position="84"/>
    </location>
</feature>
<keyword evidence="1" id="KW-1003">Cell membrane</keyword>
<feature type="transmembrane region" description="Helical" evidence="5">
    <location>
        <begin position="12"/>
        <end position="30"/>
    </location>
</feature>
<dbReference type="Pfam" id="PF10755">
    <property type="entry name" value="DUF2585"/>
    <property type="match status" value="1"/>
</dbReference>
<evidence type="ECO:0000256" key="4">
    <source>
        <dbReference type="ARBA" id="ARBA00023136"/>
    </source>
</evidence>
<evidence type="ECO:0000256" key="1">
    <source>
        <dbReference type="ARBA" id="ARBA00022475"/>
    </source>
</evidence>
<accession>A0A844ZVY7</accession>
<proteinExistence type="predicted"/>
<protein>
    <submittedName>
        <fullName evidence="6">DUF2585 family protein</fullName>
    </submittedName>
</protein>
<gene>
    <name evidence="6" type="ORF">GRI41_13720</name>
</gene>
<comment type="caution">
    <text evidence="6">The sequence shown here is derived from an EMBL/GenBank/DDBJ whole genome shotgun (WGS) entry which is preliminary data.</text>
</comment>
<sequence length="204" mass="22434">MAQPLLPHRKAVIASIVILGLTLAILLWMGRPPICECGYVSLWHGDINSSGNSQHLADWYTPSHIIHGMIFYALGWFLFVKLGLGGSTRSGLGEQSAARWSFTLAVALEAAWEIAENTPMVIDRYRSVTVNWGYSGDSVINSMADLGWMSLGFFLALKLPVRVTVILAILMEVLAAFVVRDNLTLNVIMLIYPVDAIAQWQGMG</sequence>
<dbReference type="NCBIfam" id="NF002099">
    <property type="entry name" value="PRK00944.1"/>
    <property type="match status" value="1"/>
</dbReference>
<evidence type="ECO:0000256" key="2">
    <source>
        <dbReference type="ARBA" id="ARBA00022692"/>
    </source>
</evidence>
<dbReference type="OrthoDB" id="9811954at2"/>